<dbReference type="SUPFAM" id="SSF81383">
    <property type="entry name" value="F-box domain"/>
    <property type="match status" value="1"/>
</dbReference>
<dbReference type="AlphaFoldDB" id="A0A4D6MWJ1"/>
<dbReference type="PANTHER" id="PTHR44376:SF9">
    <property type="entry name" value="TRANSCRIPTIONAL COREPRESSOR LEUNIG_HOMOLOG"/>
    <property type="match status" value="1"/>
</dbReference>
<name>A0A4D6MWJ1_VIGUN</name>
<dbReference type="InterPro" id="IPR036047">
    <property type="entry name" value="F-box-like_dom_sf"/>
</dbReference>
<dbReference type="CDD" id="cd00200">
    <property type="entry name" value="WD40"/>
    <property type="match status" value="1"/>
</dbReference>
<evidence type="ECO:0000259" key="5">
    <source>
        <dbReference type="PROSITE" id="PS50181"/>
    </source>
</evidence>
<feature type="repeat" description="WD" evidence="3">
    <location>
        <begin position="551"/>
        <end position="591"/>
    </location>
</feature>
<dbReference type="InterPro" id="IPR001810">
    <property type="entry name" value="F-box_dom"/>
</dbReference>
<dbReference type="PANTHER" id="PTHR44376">
    <property type="entry name" value="TRANSCRIPTIONAL REGULATOR OF FILAMENTOUS GROWTH FLO8"/>
    <property type="match status" value="1"/>
</dbReference>
<dbReference type="GO" id="GO:0016301">
    <property type="term" value="F:kinase activity"/>
    <property type="evidence" value="ECO:0007669"/>
    <property type="project" value="UniProtKB-KW"/>
</dbReference>
<keyword evidence="6" id="KW-0418">Kinase</keyword>
<evidence type="ECO:0000256" key="1">
    <source>
        <dbReference type="ARBA" id="ARBA00022574"/>
    </source>
</evidence>
<dbReference type="SMART" id="SM00320">
    <property type="entry name" value="WD40"/>
    <property type="match status" value="6"/>
</dbReference>
<feature type="repeat" description="WD" evidence="3">
    <location>
        <begin position="384"/>
        <end position="425"/>
    </location>
</feature>
<accession>A0A4D6MWJ1</accession>
<dbReference type="InterPro" id="IPR001680">
    <property type="entry name" value="WD40_rpt"/>
</dbReference>
<organism evidence="6 7">
    <name type="scientific">Vigna unguiculata</name>
    <name type="common">Cowpea</name>
    <dbReference type="NCBI Taxonomy" id="3917"/>
    <lineage>
        <taxon>Eukaryota</taxon>
        <taxon>Viridiplantae</taxon>
        <taxon>Streptophyta</taxon>
        <taxon>Embryophyta</taxon>
        <taxon>Tracheophyta</taxon>
        <taxon>Spermatophyta</taxon>
        <taxon>Magnoliopsida</taxon>
        <taxon>eudicotyledons</taxon>
        <taxon>Gunneridae</taxon>
        <taxon>Pentapetalae</taxon>
        <taxon>rosids</taxon>
        <taxon>fabids</taxon>
        <taxon>Fabales</taxon>
        <taxon>Fabaceae</taxon>
        <taxon>Papilionoideae</taxon>
        <taxon>50 kb inversion clade</taxon>
        <taxon>NPAAA clade</taxon>
        <taxon>indigoferoid/millettioid clade</taxon>
        <taxon>Phaseoleae</taxon>
        <taxon>Vigna</taxon>
    </lineage>
</organism>
<dbReference type="Pfam" id="PF00646">
    <property type="entry name" value="F-box"/>
    <property type="match status" value="1"/>
</dbReference>
<dbReference type="EMBL" id="CP039353">
    <property type="protein sequence ID" value="QCE05468.1"/>
    <property type="molecule type" value="Genomic_DNA"/>
</dbReference>
<keyword evidence="1 3" id="KW-0853">WD repeat</keyword>
<dbReference type="GO" id="GO:0003714">
    <property type="term" value="F:transcription corepressor activity"/>
    <property type="evidence" value="ECO:0007669"/>
    <property type="project" value="InterPro"/>
</dbReference>
<dbReference type="Proteomes" id="UP000501690">
    <property type="component" value="Linkage Group LG9"/>
</dbReference>
<evidence type="ECO:0000313" key="6">
    <source>
        <dbReference type="EMBL" id="QCE05468.1"/>
    </source>
</evidence>
<dbReference type="PROSITE" id="PS50294">
    <property type="entry name" value="WD_REPEATS_REGION"/>
    <property type="match status" value="2"/>
</dbReference>
<dbReference type="InterPro" id="IPR036322">
    <property type="entry name" value="WD40_repeat_dom_sf"/>
</dbReference>
<dbReference type="SUPFAM" id="SSF50978">
    <property type="entry name" value="WD40 repeat-like"/>
    <property type="match status" value="1"/>
</dbReference>
<dbReference type="InterPro" id="IPR019775">
    <property type="entry name" value="WD40_repeat_CS"/>
</dbReference>
<dbReference type="PROSITE" id="PS00678">
    <property type="entry name" value="WD_REPEATS_1"/>
    <property type="match status" value="1"/>
</dbReference>
<evidence type="ECO:0000256" key="2">
    <source>
        <dbReference type="ARBA" id="ARBA00022737"/>
    </source>
</evidence>
<feature type="repeat" description="WD" evidence="3">
    <location>
        <begin position="426"/>
        <end position="458"/>
    </location>
</feature>
<reference evidence="6 7" key="1">
    <citation type="submission" date="2019-04" db="EMBL/GenBank/DDBJ databases">
        <title>An improved genome assembly and genetic linkage map for asparagus bean, Vigna unguiculata ssp. sesquipedialis.</title>
        <authorList>
            <person name="Xia Q."/>
            <person name="Zhang R."/>
            <person name="Dong Y."/>
        </authorList>
    </citation>
    <scope>NUCLEOTIDE SEQUENCE [LARGE SCALE GENOMIC DNA]</scope>
    <source>
        <tissue evidence="6">Leaf</tissue>
    </source>
</reference>
<dbReference type="SMART" id="SM00256">
    <property type="entry name" value="FBOX"/>
    <property type="match status" value="1"/>
</dbReference>
<keyword evidence="7" id="KW-1185">Reference proteome</keyword>
<dbReference type="InterPro" id="IPR015943">
    <property type="entry name" value="WD40/YVTN_repeat-like_dom_sf"/>
</dbReference>
<dbReference type="Gene3D" id="2.130.10.10">
    <property type="entry name" value="YVTN repeat-like/Quinoprotein amine dehydrogenase"/>
    <property type="match status" value="2"/>
</dbReference>
<evidence type="ECO:0000256" key="4">
    <source>
        <dbReference type="SAM" id="MobiDB-lite"/>
    </source>
</evidence>
<gene>
    <name evidence="6" type="ORF">DEO72_LG9g471</name>
</gene>
<dbReference type="Pfam" id="PF00400">
    <property type="entry name" value="WD40"/>
    <property type="match status" value="5"/>
</dbReference>
<feature type="domain" description="F-box" evidence="5">
    <location>
        <begin position="11"/>
        <end position="57"/>
    </location>
</feature>
<dbReference type="PROSITE" id="PS50082">
    <property type="entry name" value="WD_REPEATS_2"/>
    <property type="match status" value="3"/>
</dbReference>
<keyword evidence="6" id="KW-0808">Transferase</keyword>
<dbReference type="PROSITE" id="PS50181">
    <property type="entry name" value="FBOX"/>
    <property type="match status" value="1"/>
</dbReference>
<dbReference type="InterPro" id="IPR044716">
    <property type="entry name" value="LEUNIG-like"/>
</dbReference>
<proteinExistence type="predicted"/>
<evidence type="ECO:0000313" key="7">
    <source>
        <dbReference type="Proteomes" id="UP000501690"/>
    </source>
</evidence>
<evidence type="ECO:0000256" key="3">
    <source>
        <dbReference type="PROSITE-ProRule" id="PRU00221"/>
    </source>
</evidence>
<feature type="region of interest" description="Disordered" evidence="4">
    <location>
        <begin position="351"/>
        <end position="377"/>
    </location>
</feature>
<dbReference type="Gene3D" id="1.20.1280.50">
    <property type="match status" value="1"/>
</dbReference>
<sequence>MEKSIKLNLPPISLLDLPESTLDFILKCLSPMDLCRMSKVCVLLKGKCESDEFWENHIKEKWGRVIGDAVYKEWEWHIAIAKDGVLLNNQHTNQTGSMGSFSGVWPNLCLGSYLEHFKLLNGKNSNNFMMSLYFSLETGSFWFPAQVYKELVIYNALVKYDSQSNTFQARYQNRDWGFLGRNIEWDMVRAPAVDTPPYVVHVSHCSHNLKPEDHVEIQWRPDTQSPYDWWYAVIGHLDSCNQNCCRCHYSDTLIVEFRQYPEESDSRRIKLCRKKNEEQSDQIEGYYGGIRKLENEDEIETWKRLFPLQIQFQDDMEDFDDVGSLEDSVESFHSHDDMEHFGDVDSLDDNVESFLSQDDGDGTNPSEHHTDASQGFTFGEVGSMRNSNSKVVCCHFSSDGKLLASAGNDKKVVVWNMETLQTESTAEEHSLTVTDVRFRPNSTQLATSSSDSTVRLWDAADPLFSLQVHIGHTSHVASLDFHPTKNDLFCSCDDINEIRFWNINQYSSIQGFKGGSTQVRFQPRVGHLLAAASGSFVSLFDVETCMQMHTFQGHSAEVHFVCWDPNGDYLASVSEECVKVWSIASGECIHELNCNGEAFRSCVFHPIYSTLLVIGAYQSLELWNMVENKIMTIPAHECVISALAQSPVTGMIASASHDKSCHRVLGLAFSEVQGQPFSRILYPTQLPHLHLVSLFRNSSFLFPSDPLQGALLGHNLLPS</sequence>
<keyword evidence="2" id="KW-0677">Repeat</keyword>
<protein>
    <submittedName>
        <fullName evidence="6">Ca2+/calmodulin-dependent protein kinase</fullName>
    </submittedName>
</protein>